<comment type="caution">
    <text evidence="3">The sequence shown here is derived from an EMBL/GenBank/DDBJ whole genome shotgun (WGS) entry which is preliminary data.</text>
</comment>
<sequence>MLRRFILAHEKGFHRFLEILPGFFSWNLILFPYWGILVFPVVVAYFVLLFDIYWFFQSLIIAVTASVSHLRIQAAKRFDWLGELKSFPDWKKVQHFIVVPTYKEPIHILERTLKAIANQDLPGDQINVILAMEAKEDPVAREKKVAYLTRKFKDKFRNLLITVHTLVPGEVVGKAANERYAILAASKKLVGKGGRRIDPKYIVVTSCDADHTFHPKHFSYLTYKFLDDPNRYYKFWQSAVMFYQNIWKLPALTRVVNSFSSIWNLSQLPRRDRLVNAQNYSLSFSLLSEVGYWDADVIPEDYHIFFKCFYKTRGKVEVEAIYLPLFADAPESETFWATLKNQYFQYQRWAWGVSDDPYVIKNYFLTPGVPFLLKTYRVLSLVREHFLWPVNWFIITLGISIPVLLNPEFSRTVIGYTLPGISSIMLTVALSFLIVMLLIEAQHRPPRPDYVPRWRAALLPVEYLLMPIVGLVFGALPGLDAHTRLMLGKYLEYRVTEKV</sequence>
<evidence type="ECO:0000313" key="4">
    <source>
        <dbReference type="Proteomes" id="UP000178319"/>
    </source>
</evidence>
<protein>
    <recommendedName>
        <fullName evidence="2">Glycosyltransferase 2-like domain-containing protein</fullName>
    </recommendedName>
</protein>
<keyword evidence="1" id="KW-1133">Transmembrane helix</keyword>
<evidence type="ECO:0000313" key="3">
    <source>
        <dbReference type="EMBL" id="OGY11738.1"/>
    </source>
</evidence>
<dbReference type="STRING" id="1797516.A3D26_02100"/>
<evidence type="ECO:0000259" key="2">
    <source>
        <dbReference type="Pfam" id="PF13632"/>
    </source>
</evidence>
<dbReference type="AlphaFoldDB" id="A0A1G1V8F7"/>
<dbReference type="InterPro" id="IPR029044">
    <property type="entry name" value="Nucleotide-diphossugar_trans"/>
</dbReference>
<gene>
    <name evidence="3" type="ORF">A3D26_02100</name>
</gene>
<evidence type="ECO:0000256" key="1">
    <source>
        <dbReference type="SAM" id="Phobius"/>
    </source>
</evidence>
<reference evidence="3 4" key="1">
    <citation type="journal article" date="2016" name="Nat. Commun.">
        <title>Thousands of microbial genomes shed light on interconnected biogeochemical processes in an aquifer system.</title>
        <authorList>
            <person name="Anantharaman K."/>
            <person name="Brown C.T."/>
            <person name="Hug L.A."/>
            <person name="Sharon I."/>
            <person name="Castelle C.J."/>
            <person name="Probst A.J."/>
            <person name="Thomas B.C."/>
            <person name="Singh A."/>
            <person name="Wilkins M.J."/>
            <person name="Karaoz U."/>
            <person name="Brodie E.L."/>
            <person name="Williams K.H."/>
            <person name="Hubbard S.S."/>
            <person name="Banfield J.F."/>
        </authorList>
    </citation>
    <scope>NUCLEOTIDE SEQUENCE [LARGE SCALE GENOMIC DNA]</scope>
</reference>
<accession>A0A1G1V8F7</accession>
<feature type="transmembrane region" description="Helical" evidence="1">
    <location>
        <begin position="386"/>
        <end position="405"/>
    </location>
</feature>
<keyword evidence="1" id="KW-0472">Membrane</keyword>
<name>A0A1G1V8F7_9BACT</name>
<feature type="transmembrane region" description="Helical" evidence="1">
    <location>
        <begin position="460"/>
        <end position="479"/>
    </location>
</feature>
<keyword evidence="1" id="KW-0812">Transmembrane</keyword>
<feature type="transmembrane region" description="Helical" evidence="1">
    <location>
        <begin position="417"/>
        <end position="439"/>
    </location>
</feature>
<feature type="transmembrane region" description="Helical" evidence="1">
    <location>
        <begin position="52"/>
        <end position="70"/>
    </location>
</feature>
<organism evidence="3 4">
    <name type="scientific">Candidatus Blackburnbacteria bacterium RIFCSPHIGHO2_02_FULL_44_20</name>
    <dbReference type="NCBI Taxonomy" id="1797516"/>
    <lineage>
        <taxon>Bacteria</taxon>
        <taxon>Candidatus Blackburniibacteriota</taxon>
    </lineage>
</organism>
<dbReference type="SUPFAM" id="SSF53448">
    <property type="entry name" value="Nucleotide-diphospho-sugar transferases"/>
    <property type="match status" value="1"/>
</dbReference>
<dbReference type="InterPro" id="IPR001173">
    <property type="entry name" value="Glyco_trans_2-like"/>
</dbReference>
<dbReference type="Gene3D" id="3.90.550.10">
    <property type="entry name" value="Spore Coat Polysaccharide Biosynthesis Protein SpsA, Chain A"/>
    <property type="match status" value="1"/>
</dbReference>
<dbReference type="PANTHER" id="PTHR36851">
    <property type="entry name" value="UNNAMED PRODUCT"/>
    <property type="match status" value="1"/>
</dbReference>
<dbReference type="Proteomes" id="UP000178319">
    <property type="component" value="Unassembled WGS sequence"/>
</dbReference>
<feature type="transmembrane region" description="Helical" evidence="1">
    <location>
        <begin position="20"/>
        <end position="46"/>
    </location>
</feature>
<feature type="domain" description="Glycosyltransferase 2-like" evidence="2">
    <location>
        <begin position="204"/>
        <end position="430"/>
    </location>
</feature>
<dbReference type="EMBL" id="MHBZ01000012">
    <property type="protein sequence ID" value="OGY11738.1"/>
    <property type="molecule type" value="Genomic_DNA"/>
</dbReference>
<proteinExistence type="predicted"/>
<dbReference type="Pfam" id="PF13632">
    <property type="entry name" value="Glyco_trans_2_3"/>
    <property type="match status" value="1"/>
</dbReference>
<dbReference type="PANTHER" id="PTHR36851:SF1">
    <property type="entry name" value="GLYCO_TRANS_2-LIKE DOMAIN-CONTAINING PROTEIN"/>
    <property type="match status" value="1"/>
</dbReference>